<dbReference type="Gene3D" id="3.30.9.10">
    <property type="entry name" value="D-Amino Acid Oxidase, subunit A, domain 2"/>
    <property type="match status" value="1"/>
</dbReference>
<dbReference type="FunFam" id="1.10.8.870:FF:000001">
    <property type="entry name" value="Glycerol-3-phosphate dehydrogenase"/>
    <property type="match status" value="1"/>
</dbReference>
<dbReference type="PANTHER" id="PTHR11985">
    <property type="entry name" value="GLYCEROL-3-PHOSPHATE DEHYDROGENASE"/>
    <property type="match status" value="1"/>
</dbReference>
<keyword evidence="9" id="KW-0106">Calcium</keyword>
<dbReference type="Pfam" id="PF16901">
    <property type="entry name" value="DAO_C"/>
    <property type="match status" value="1"/>
</dbReference>
<evidence type="ECO:0000256" key="5">
    <source>
        <dbReference type="ARBA" id="ARBA00022630"/>
    </source>
</evidence>
<keyword evidence="17" id="KW-1185">Reference proteome</keyword>
<evidence type="ECO:0000259" key="15">
    <source>
        <dbReference type="Pfam" id="PF16901"/>
    </source>
</evidence>
<evidence type="ECO:0000256" key="8">
    <source>
        <dbReference type="ARBA" id="ARBA00022827"/>
    </source>
</evidence>
<keyword evidence="5 13" id="KW-0285">Flavoprotein</keyword>
<organism evidence="16 17">
    <name type="scientific">Zalerion maritima</name>
    <dbReference type="NCBI Taxonomy" id="339359"/>
    <lineage>
        <taxon>Eukaryota</taxon>
        <taxon>Fungi</taxon>
        <taxon>Dikarya</taxon>
        <taxon>Ascomycota</taxon>
        <taxon>Pezizomycotina</taxon>
        <taxon>Sordariomycetes</taxon>
        <taxon>Lulworthiomycetidae</taxon>
        <taxon>Lulworthiales</taxon>
        <taxon>Lulworthiaceae</taxon>
        <taxon>Zalerion</taxon>
    </lineage>
</organism>
<evidence type="ECO:0000256" key="9">
    <source>
        <dbReference type="ARBA" id="ARBA00022837"/>
    </source>
</evidence>
<dbReference type="Proteomes" id="UP001201980">
    <property type="component" value="Unassembled WGS sequence"/>
</dbReference>
<accession>A0AAD5RQS2</accession>
<comment type="caution">
    <text evidence="16">The sequence shown here is derived from an EMBL/GenBank/DDBJ whole genome shotgun (WGS) entry which is preliminary data.</text>
</comment>
<feature type="domain" description="FAD dependent oxidoreductase" evidence="14">
    <location>
        <begin position="88"/>
        <end position="458"/>
    </location>
</feature>
<dbReference type="Gene3D" id="3.50.50.60">
    <property type="entry name" value="FAD/NAD(P)-binding domain"/>
    <property type="match status" value="1"/>
</dbReference>
<dbReference type="InterPro" id="IPR000447">
    <property type="entry name" value="G3P_DH_FAD-dep"/>
</dbReference>
<evidence type="ECO:0000256" key="4">
    <source>
        <dbReference type="ARBA" id="ARBA00013029"/>
    </source>
</evidence>
<keyword evidence="8" id="KW-0274">FAD</keyword>
<dbReference type="InterPro" id="IPR038299">
    <property type="entry name" value="DAO_C_sf"/>
</dbReference>
<reference evidence="16" key="1">
    <citation type="submission" date="2022-07" db="EMBL/GenBank/DDBJ databases">
        <title>Draft genome sequence of Zalerion maritima ATCC 34329, a (micro)plastics degrading marine fungus.</title>
        <authorList>
            <person name="Paco A."/>
            <person name="Goncalves M.F.M."/>
            <person name="Rocha-Santos T.A.P."/>
            <person name="Alves A."/>
        </authorList>
    </citation>
    <scope>NUCLEOTIDE SEQUENCE</scope>
    <source>
        <strain evidence="16">ATCC 34329</strain>
    </source>
</reference>
<dbReference type="SUPFAM" id="SSF51905">
    <property type="entry name" value="FAD/NAD(P)-binding domain"/>
    <property type="match status" value="1"/>
</dbReference>
<dbReference type="Pfam" id="PF01266">
    <property type="entry name" value="DAO"/>
    <property type="match status" value="1"/>
</dbReference>
<evidence type="ECO:0000256" key="7">
    <source>
        <dbReference type="ARBA" id="ARBA00022737"/>
    </source>
</evidence>
<evidence type="ECO:0000259" key="14">
    <source>
        <dbReference type="Pfam" id="PF01266"/>
    </source>
</evidence>
<dbReference type="PANTHER" id="PTHR11985:SF15">
    <property type="entry name" value="GLYCEROL-3-PHOSPHATE DEHYDROGENASE, MITOCHONDRIAL"/>
    <property type="match status" value="1"/>
</dbReference>
<keyword evidence="12" id="KW-0496">Mitochondrion</keyword>
<dbReference type="EMBL" id="JAKWBI020000159">
    <property type="protein sequence ID" value="KAJ2901273.1"/>
    <property type="molecule type" value="Genomic_DNA"/>
</dbReference>
<dbReference type="InterPro" id="IPR031656">
    <property type="entry name" value="DAO_C"/>
</dbReference>
<dbReference type="PROSITE" id="PS00977">
    <property type="entry name" value="FAD_G3PDH_1"/>
    <property type="match status" value="1"/>
</dbReference>
<sequence>MPAFQRASGIFRRYILPGSFAVGTIYLGSVAWHYRPRDIPGSEPPVIPPPKFGADGTFKIPKFPKIKSRLEQVQDLKKHSASTDDLYDILVIGGGATGTGVALDAASRGLRVALVERDDFSSGTSSKSTKLVHGGVRYLEQAFWNRDYAQFQLVMEALRERTYFLRTAPHLTNWLPIMIPLDKWWKAPYYWCGTKAYDFLARGEGIESSYFLSRSKALENFPQLKRDSVIGALVYYDGAHNDSRMNVSLAVTAALYGATMANYVEVTDLVKDEQGAMRGVKVRDRVPLRDGKKPPEFDVRAKCVINCTGPFADELRKKDNPNAKRLVGAASGVHIILPGYYSPSDMGLIDPKTPDGRVCFFLPWQGNTVVGTTDRDDEVVRDPIPADQDIDWILKTVRKHIAPDIELRRGDILSAWCGLRPLVYNPNKPGTSDLLRTHFIETSDSGLVSLVGGKWTTYRQMAEDCVDTAIHHFGLETRRVDADGIRVSSLPSVDSEEMKPLDGSCQTHMVRLVGAHGFSQNLFINIIQHFGLETDVAKHLTESYGDRAWAVAALCKPTQARFPARGERLAPLYPFVDGEVRYSCRHEMAQTAVDVVARRTRLAFLNSSAALESLPRVIDLMAEELGWDSKRKDVEWKETVKYLESMGLPKPYLSATRKQVEQGKLDFKDSLEYKLYSRHDKPLEEEYVNVMMENIHTTKDIYKLQLWDEIGYGS</sequence>
<dbReference type="GO" id="GO:0005739">
    <property type="term" value="C:mitochondrion"/>
    <property type="evidence" value="ECO:0007669"/>
    <property type="project" value="UniProtKB-SubCell"/>
</dbReference>
<evidence type="ECO:0000256" key="3">
    <source>
        <dbReference type="ARBA" id="ARBA00007330"/>
    </source>
</evidence>
<evidence type="ECO:0000256" key="6">
    <source>
        <dbReference type="ARBA" id="ARBA00022723"/>
    </source>
</evidence>
<dbReference type="SUPFAM" id="SSF54373">
    <property type="entry name" value="FAD-linked reductases, C-terminal domain"/>
    <property type="match status" value="1"/>
</dbReference>
<dbReference type="GO" id="GO:0046872">
    <property type="term" value="F:metal ion binding"/>
    <property type="evidence" value="ECO:0007669"/>
    <property type="project" value="UniProtKB-KW"/>
</dbReference>
<evidence type="ECO:0000313" key="16">
    <source>
        <dbReference type="EMBL" id="KAJ2901273.1"/>
    </source>
</evidence>
<proteinExistence type="inferred from homology"/>
<dbReference type="AlphaFoldDB" id="A0AAD5RQS2"/>
<evidence type="ECO:0000256" key="13">
    <source>
        <dbReference type="RuleBase" id="RU361217"/>
    </source>
</evidence>
<dbReference type="PROSITE" id="PS00978">
    <property type="entry name" value="FAD_G3PDH_2"/>
    <property type="match status" value="1"/>
</dbReference>
<dbReference type="PRINTS" id="PR01001">
    <property type="entry name" value="FADG3PDH"/>
</dbReference>
<evidence type="ECO:0000256" key="2">
    <source>
        <dbReference type="ARBA" id="ARBA00004173"/>
    </source>
</evidence>
<dbReference type="InterPro" id="IPR036188">
    <property type="entry name" value="FAD/NAD-bd_sf"/>
</dbReference>
<keyword evidence="10" id="KW-0809">Transit peptide</keyword>
<keyword evidence="11 13" id="KW-0560">Oxidoreductase</keyword>
<dbReference type="GO" id="GO:0004368">
    <property type="term" value="F:glycerol-3-phosphate dehydrogenase (quinone) activity"/>
    <property type="evidence" value="ECO:0007669"/>
    <property type="project" value="UniProtKB-EC"/>
</dbReference>
<keyword evidence="6" id="KW-0479">Metal-binding</keyword>
<protein>
    <recommendedName>
        <fullName evidence="4 13">Glycerol-3-phosphate dehydrogenase</fullName>
        <ecNumber evidence="4 13">1.1.5.3</ecNumber>
    </recommendedName>
</protein>
<evidence type="ECO:0000313" key="17">
    <source>
        <dbReference type="Proteomes" id="UP001201980"/>
    </source>
</evidence>
<comment type="similarity">
    <text evidence="3 13">Belongs to the FAD-dependent glycerol-3-phosphate dehydrogenase family.</text>
</comment>
<keyword evidence="7" id="KW-0677">Repeat</keyword>
<comment type="cofactor">
    <cofactor evidence="1 13">
        <name>FAD</name>
        <dbReference type="ChEBI" id="CHEBI:57692"/>
    </cofactor>
</comment>
<dbReference type="GO" id="GO:0006072">
    <property type="term" value="P:glycerol-3-phosphate metabolic process"/>
    <property type="evidence" value="ECO:0007669"/>
    <property type="project" value="UniProtKB-UniRule"/>
</dbReference>
<evidence type="ECO:0000256" key="12">
    <source>
        <dbReference type="ARBA" id="ARBA00023128"/>
    </source>
</evidence>
<dbReference type="EC" id="1.1.5.3" evidence="4 13"/>
<gene>
    <name evidence="16" type="ORF">MKZ38_002023</name>
</gene>
<feature type="domain" description="Alpha-glycerophosphate oxidase C-terminal" evidence="15">
    <location>
        <begin position="505"/>
        <end position="632"/>
    </location>
</feature>
<dbReference type="InterPro" id="IPR006076">
    <property type="entry name" value="FAD-dep_OxRdtase"/>
</dbReference>
<evidence type="ECO:0000256" key="10">
    <source>
        <dbReference type="ARBA" id="ARBA00022946"/>
    </source>
</evidence>
<comment type="catalytic activity">
    <reaction evidence="13">
        <text>a quinone + sn-glycerol 3-phosphate = dihydroxyacetone phosphate + a quinol</text>
        <dbReference type="Rhea" id="RHEA:18977"/>
        <dbReference type="ChEBI" id="CHEBI:24646"/>
        <dbReference type="ChEBI" id="CHEBI:57597"/>
        <dbReference type="ChEBI" id="CHEBI:57642"/>
        <dbReference type="ChEBI" id="CHEBI:132124"/>
        <dbReference type="EC" id="1.1.5.3"/>
    </reaction>
</comment>
<evidence type="ECO:0000256" key="11">
    <source>
        <dbReference type="ARBA" id="ARBA00023002"/>
    </source>
</evidence>
<evidence type="ECO:0000256" key="1">
    <source>
        <dbReference type="ARBA" id="ARBA00001974"/>
    </source>
</evidence>
<dbReference type="Gene3D" id="1.10.8.870">
    <property type="entry name" value="Alpha-glycerophosphate oxidase, cap domain"/>
    <property type="match status" value="1"/>
</dbReference>
<comment type="subcellular location">
    <subcellularLocation>
        <location evidence="2">Mitochondrion</location>
    </subcellularLocation>
</comment>
<name>A0AAD5RQS2_9PEZI</name>